<protein>
    <submittedName>
        <fullName evidence="1">2-(R)-hydroxypropyl-CoM dehydrogenase-like</fullName>
    </submittedName>
</protein>
<dbReference type="PANTHER" id="PTHR44375">
    <property type="entry name" value="BETA-KETOACYL-ACP REDUCTASE-LIKE PROTEIN-RELATED"/>
    <property type="match status" value="1"/>
</dbReference>
<dbReference type="RefSeq" id="XP_016448739.1">
    <property type="nucleotide sequence ID" value="XM_016593253.1"/>
</dbReference>
<dbReference type="SUPFAM" id="SSF51735">
    <property type="entry name" value="NAD(P)-binding Rossmann-fold domains"/>
    <property type="match status" value="1"/>
</dbReference>
<dbReference type="PaxDb" id="4097-A0A1S3Y9I9"/>
<evidence type="ECO:0000313" key="1">
    <source>
        <dbReference type="RefSeq" id="XP_016448739.1"/>
    </source>
</evidence>
<dbReference type="PRINTS" id="PR00081">
    <property type="entry name" value="GDHRDH"/>
</dbReference>
<dbReference type="InterPro" id="IPR002347">
    <property type="entry name" value="SDR_fam"/>
</dbReference>
<proteinExistence type="predicted"/>
<name>A0A1S3Y9I9_TOBAC</name>
<dbReference type="AlphaFoldDB" id="A0A1S3Y9I9"/>
<reference evidence="1" key="1">
    <citation type="submission" date="2025-08" db="UniProtKB">
        <authorList>
            <consortium name="RefSeq"/>
        </authorList>
    </citation>
    <scope>IDENTIFICATION</scope>
</reference>
<dbReference type="KEGG" id="nta:107773831"/>
<dbReference type="PANTHER" id="PTHR44375:SF10">
    <property type="entry name" value="2-(R)-HYDROXYPROPYL-COM DEHYDROGENASE-LIKE"/>
    <property type="match status" value="1"/>
</dbReference>
<dbReference type="Pfam" id="PF00106">
    <property type="entry name" value="adh_short"/>
    <property type="match status" value="1"/>
</dbReference>
<dbReference type="CDD" id="cd05233">
    <property type="entry name" value="SDR_c"/>
    <property type="match status" value="1"/>
</dbReference>
<sequence>MVTGRPQELGESCVSTWRKPAAASLLLLVVLTGSNLSTTRSIYRAPPRAFAMELDITADGATIKAPVQIAWDAFGGIDALVNNAGVRGSVSSSVDFSEDERNHTFNTNLRGAWLVSKYVCRRMRDAKQGGGSVISTSSAAALNRVVYPGSLAYTSSNMALDMLTKRK</sequence>
<dbReference type="Gene3D" id="3.40.50.720">
    <property type="entry name" value="NAD(P)-binding Rossmann-like Domain"/>
    <property type="match status" value="1"/>
</dbReference>
<dbReference type="PRINTS" id="PR00080">
    <property type="entry name" value="SDRFAMILY"/>
</dbReference>
<dbReference type="InterPro" id="IPR036291">
    <property type="entry name" value="NAD(P)-bd_dom_sf"/>
</dbReference>
<dbReference type="SMR" id="A0A1S3Y9I9"/>
<dbReference type="OrthoDB" id="47007at2759"/>
<accession>A0A1S3Y9I9</accession>
<organism evidence="1">
    <name type="scientific">Nicotiana tabacum</name>
    <name type="common">Common tobacco</name>
    <dbReference type="NCBI Taxonomy" id="4097"/>
    <lineage>
        <taxon>Eukaryota</taxon>
        <taxon>Viridiplantae</taxon>
        <taxon>Streptophyta</taxon>
        <taxon>Embryophyta</taxon>
        <taxon>Tracheophyta</taxon>
        <taxon>Spermatophyta</taxon>
        <taxon>Magnoliopsida</taxon>
        <taxon>eudicotyledons</taxon>
        <taxon>Gunneridae</taxon>
        <taxon>Pentapetalae</taxon>
        <taxon>asterids</taxon>
        <taxon>lamiids</taxon>
        <taxon>Solanales</taxon>
        <taxon>Solanaceae</taxon>
        <taxon>Nicotianoideae</taxon>
        <taxon>Nicotianeae</taxon>
        <taxon>Nicotiana</taxon>
    </lineage>
</organism>
<gene>
    <name evidence="1" type="primary">LOC107773831</name>
</gene>
<dbReference type="STRING" id="4097.A0A1S3Y9I9"/>